<dbReference type="EMBL" id="CARXXK010000002">
    <property type="protein sequence ID" value="CAI6354772.1"/>
    <property type="molecule type" value="Genomic_DNA"/>
</dbReference>
<evidence type="ECO:0008006" key="3">
    <source>
        <dbReference type="Google" id="ProtNLM"/>
    </source>
</evidence>
<dbReference type="Proteomes" id="UP001160148">
    <property type="component" value="Unassembled WGS sequence"/>
</dbReference>
<protein>
    <recommendedName>
        <fullName evidence="3">Transposase domain-containing protein</fullName>
    </recommendedName>
</protein>
<dbReference type="AlphaFoldDB" id="A0AAV0WG44"/>
<sequence length="698" mass="80420">MIKSNRTKLRRIKAELDRIDYNNPQESQINDMHQNDSISLNCEDDVATNTINAAYDSTSIFFDVKSPTLVIDTESNNPFQGIDCSDEDDQLLSVETEPNINEMLADWAVSCKIPFNSMNQLLSILKKHKCFSKLPKDSRTLLATPQSPNLKYIPNVDPGIYHHFGLANGIVQCLQDSLVNDSVIQIAIGIDGLPLTKSSNSQLWPILAFIMNTDNSKQTVFPVGIYHGNSKPKDSDDFIYDFVMEARELSDNGIIINNLKMFVSIKVICCDVPARCFVLKTKYHSGFNSCSRCIIEGEYINNRVCFPYSNIYSAPRTDEDYRNCKNEEYHNSPNPSIITNLPNFDITKSFILDYMHLTNLGVMRKLLSFWVLKGPSNVRLSGKKISELTELLLKLRPFVTSEFCRKPREVQDILRWKSTEFRLFLIYIGPFVLKDIITDDCYSNFMCLNVAMVILLSPDHQNLSSYAQTLLEYFVETFQNIYGTHNVSHNVHSLLHITSDYERYGPLDKCSCYPFENYMKEIKSMLRKHEKPLQQLINRYSEQKYTKIHHSSNALKTCKSYTLKKIHKNGPLPDFATITGYQYSCLIFNNFKININCKRDQFILTNCNHIVKCFNIMETCVNGEKGTFILGKHFMNKSPAYIKPMDSTILDIYLVDNISTYFQLWNVDKISKKIMILPFKDRYVALPILHSEIYKTVL</sequence>
<gene>
    <name evidence="1" type="ORF">MEUPH1_LOCUS10720</name>
</gene>
<accession>A0AAV0WG44</accession>
<evidence type="ECO:0000313" key="1">
    <source>
        <dbReference type="EMBL" id="CAI6354772.1"/>
    </source>
</evidence>
<keyword evidence="2" id="KW-1185">Reference proteome</keyword>
<name>A0AAV0WG44_9HEMI</name>
<dbReference type="PANTHER" id="PTHR33053:SF24">
    <property type="entry name" value="TRANSPOSASE DOMAIN-CONTAINING PROTEIN"/>
    <property type="match status" value="1"/>
</dbReference>
<proteinExistence type="predicted"/>
<evidence type="ECO:0000313" key="2">
    <source>
        <dbReference type="Proteomes" id="UP001160148"/>
    </source>
</evidence>
<reference evidence="1 2" key="1">
    <citation type="submission" date="2023-01" db="EMBL/GenBank/DDBJ databases">
        <authorList>
            <person name="Whitehead M."/>
        </authorList>
    </citation>
    <scope>NUCLEOTIDE SEQUENCE [LARGE SCALE GENOMIC DNA]</scope>
</reference>
<organism evidence="1 2">
    <name type="scientific">Macrosiphum euphorbiae</name>
    <name type="common">potato aphid</name>
    <dbReference type="NCBI Taxonomy" id="13131"/>
    <lineage>
        <taxon>Eukaryota</taxon>
        <taxon>Metazoa</taxon>
        <taxon>Ecdysozoa</taxon>
        <taxon>Arthropoda</taxon>
        <taxon>Hexapoda</taxon>
        <taxon>Insecta</taxon>
        <taxon>Pterygota</taxon>
        <taxon>Neoptera</taxon>
        <taxon>Paraneoptera</taxon>
        <taxon>Hemiptera</taxon>
        <taxon>Sternorrhyncha</taxon>
        <taxon>Aphidomorpha</taxon>
        <taxon>Aphidoidea</taxon>
        <taxon>Aphididae</taxon>
        <taxon>Macrosiphini</taxon>
        <taxon>Macrosiphum</taxon>
    </lineage>
</organism>
<comment type="caution">
    <text evidence="1">The sequence shown here is derived from an EMBL/GenBank/DDBJ whole genome shotgun (WGS) entry which is preliminary data.</text>
</comment>
<dbReference type="PANTHER" id="PTHR33053">
    <property type="entry name" value="PROTEIN, PUTATIVE-RELATED"/>
    <property type="match status" value="1"/>
</dbReference>